<comment type="caution">
    <text evidence="2">The sequence shown here is derived from an EMBL/GenBank/DDBJ whole genome shotgun (WGS) entry which is preliminary data.</text>
</comment>
<gene>
    <name evidence="2" type="ORF">NPIL_218451</name>
    <name evidence="1" type="ORF">NPIL_250711</name>
</gene>
<organism evidence="2 3">
    <name type="scientific">Nephila pilipes</name>
    <name type="common">Giant wood spider</name>
    <name type="synonym">Nephila maculata</name>
    <dbReference type="NCBI Taxonomy" id="299642"/>
    <lineage>
        <taxon>Eukaryota</taxon>
        <taxon>Metazoa</taxon>
        <taxon>Ecdysozoa</taxon>
        <taxon>Arthropoda</taxon>
        <taxon>Chelicerata</taxon>
        <taxon>Arachnida</taxon>
        <taxon>Araneae</taxon>
        <taxon>Araneomorphae</taxon>
        <taxon>Entelegynae</taxon>
        <taxon>Araneoidea</taxon>
        <taxon>Nephilidae</taxon>
        <taxon>Nephila</taxon>
    </lineage>
</organism>
<dbReference type="EMBL" id="BMAW01056656">
    <property type="protein sequence ID" value="GFT06859.1"/>
    <property type="molecule type" value="Genomic_DNA"/>
</dbReference>
<proteinExistence type="predicted"/>
<keyword evidence="3" id="KW-1185">Reference proteome</keyword>
<name>A0A8X6PWY1_NEPPI</name>
<feature type="non-terminal residue" evidence="2">
    <location>
        <position position="1"/>
    </location>
</feature>
<evidence type="ECO:0000313" key="2">
    <source>
        <dbReference type="EMBL" id="GFT93442.1"/>
    </source>
</evidence>
<reference evidence="2" key="1">
    <citation type="submission" date="2020-08" db="EMBL/GenBank/DDBJ databases">
        <title>Multicomponent nature underlies the extraordinary mechanical properties of spider dragline silk.</title>
        <authorList>
            <person name="Kono N."/>
            <person name="Nakamura H."/>
            <person name="Mori M."/>
            <person name="Yoshida Y."/>
            <person name="Ohtoshi R."/>
            <person name="Malay A.D."/>
            <person name="Moran D.A.P."/>
            <person name="Tomita M."/>
            <person name="Numata K."/>
            <person name="Arakawa K."/>
        </authorList>
    </citation>
    <scope>NUCLEOTIDE SEQUENCE</scope>
</reference>
<sequence>MSTFHCLGLGLRKRQSPDVALFECLHKQICECKLGSRMQECYSYLTEE</sequence>
<dbReference type="Proteomes" id="UP000887013">
    <property type="component" value="Unassembled WGS sequence"/>
</dbReference>
<evidence type="ECO:0000313" key="3">
    <source>
        <dbReference type="Proteomes" id="UP000887013"/>
    </source>
</evidence>
<dbReference type="AlphaFoldDB" id="A0A8X6PWY1"/>
<protein>
    <submittedName>
        <fullName evidence="2">Uncharacterized protein</fullName>
    </submittedName>
</protein>
<dbReference type="EMBL" id="BMAW01074714">
    <property type="protein sequence ID" value="GFT93442.1"/>
    <property type="molecule type" value="Genomic_DNA"/>
</dbReference>
<evidence type="ECO:0000313" key="1">
    <source>
        <dbReference type="EMBL" id="GFT06859.1"/>
    </source>
</evidence>
<accession>A0A8X6PWY1</accession>